<dbReference type="PANTHER" id="PTHR41368:SF1">
    <property type="entry name" value="PROTEIN YGHO"/>
    <property type="match status" value="1"/>
</dbReference>
<accession>A0A1I3Y235</accession>
<dbReference type="InterPro" id="IPR039968">
    <property type="entry name" value="BcerS-like"/>
</dbReference>
<evidence type="ECO:0000313" key="1">
    <source>
        <dbReference type="EMBL" id="SFK25997.1"/>
    </source>
</evidence>
<evidence type="ECO:0008006" key="3">
    <source>
        <dbReference type="Google" id="ProtNLM"/>
    </source>
</evidence>
<proteinExistence type="predicted"/>
<dbReference type="RefSeq" id="WP_092956013.1">
    <property type="nucleotide sequence ID" value="NZ_FOSQ01000001.1"/>
</dbReference>
<dbReference type="EMBL" id="FOSQ01000001">
    <property type="protein sequence ID" value="SFK25997.1"/>
    <property type="molecule type" value="Genomic_DNA"/>
</dbReference>
<sequence>MIETRPVRGRAEDLAFHALPARLSGAGWAPRLRWEERRLFAPATNGFLATHDVARFLAWRDGGAVGRIAACVPHDPAAPATFGFLALEEDPAVLRGLLAAARGFAAAGGREALIGPLSFTINHEVGAQAGFFDRPPMLRMPGTPRWLPAALDAAGLHAVKDVLACTVDLATEHHRARFARLAAARATDMARLSIRGLRRADYAAEVRLVAALFDDAWADNWGAVPLGPAEVETLATLLRPLLWRGEVFIAAWDGMPVGLLSLVPNIDAALPRDGRLLPFGWARLLPALAGRIPAGADQARIPMLGITRAFRRHPASALAMGALLDAGFGLAARRGWRRIEISWILEDNAPMRNAMARLPAPVTGRWRLWSMPAASPAQG</sequence>
<dbReference type="AlphaFoldDB" id="A0A1I3Y235"/>
<name>A0A1I3Y235_9PROT</name>
<evidence type="ECO:0000313" key="2">
    <source>
        <dbReference type="Proteomes" id="UP000199473"/>
    </source>
</evidence>
<dbReference type="InterPro" id="IPR016181">
    <property type="entry name" value="Acyl_CoA_acyltransferase"/>
</dbReference>
<dbReference type="SUPFAM" id="SSF55729">
    <property type="entry name" value="Acyl-CoA N-acyltransferases (Nat)"/>
    <property type="match status" value="1"/>
</dbReference>
<dbReference type="Gene3D" id="3.40.630.30">
    <property type="match status" value="1"/>
</dbReference>
<dbReference type="STRING" id="1123062.SAMN02745775_101894"/>
<dbReference type="Proteomes" id="UP000199473">
    <property type="component" value="Unassembled WGS sequence"/>
</dbReference>
<organism evidence="1 2">
    <name type="scientific">Falsiroseomonas stagni DSM 19981</name>
    <dbReference type="NCBI Taxonomy" id="1123062"/>
    <lineage>
        <taxon>Bacteria</taxon>
        <taxon>Pseudomonadati</taxon>
        <taxon>Pseudomonadota</taxon>
        <taxon>Alphaproteobacteria</taxon>
        <taxon>Acetobacterales</taxon>
        <taxon>Roseomonadaceae</taxon>
        <taxon>Falsiroseomonas</taxon>
    </lineage>
</organism>
<gene>
    <name evidence="1" type="ORF">SAMN02745775_101894</name>
</gene>
<dbReference type="PANTHER" id="PTHR41368">
    <property type="entry name" value="PROTEIN YGHO"/>
    <property type="match status" value="1"/>
</dbReference>
<keyword evidence="2" id="KW-1185">Reference proteome</keyword>
<reference evidence="1 2" key="1">
    <citation type="submission" date="2016-10" db="EMBL/GenBank/DDBJ databases">
        <authorList>
            <person name="de Groot N.N."/>
        </authorList>
    </citation>
    <scope>NUCLEOTIDE SEQUENCE [LARGE SCALE GENOMIC DNA]</scope>
    <source>
        <strain evidence="1 2">DSM 19981</strain>
    </source>
</reference>
<protein>
    <recommendedName>
        <fullName evidence="3">N-acetyltransferase domain-containing protein</fullName>
    </recommendedName>
</protein>
<dbReference type="OrthoDB" id="9806005at2"/>